<keyword evidence="1" id="KW-0812">Transmembrane</keyword>
<name>A0AAV6T248_SOLSE</name>
<dbReference type="Proteomes" id="UP000693946">
    <property type="component" value="Linkage Group LG10"/>
</dbReference>
<gene>
    <name evidence="2" type="ORF">JOB18_048020</name>
</gene>
<feature type="transmembrane region" description="Helical" evidence="1">
    <location>
        <begin position="36"/>
        <end position="63"/>
    </location>
</feature>
<keyword evidence="3" id="KW-1185">Reference proteome</keyword>
<feature type="transmembrane region" description="Helical" evidence="1">
    <location>
        <begin position="171"/>
        <end position="192"/>
    </location>
</feature>
<dbReference type="EMBL" id="JAGKHQ010000002">
    <property type="protein sequence ID" value="KAG7523481.1"/>
    <property type="molecule type" value="Genomic_DNA"/>
</dbReference>
<dbReference type="AlphaFoldDB" id="A0AAV6T248"/>
<keyword evidence="1" id="KW-1133">Transmembrane helix</keyword>
<keyword evidence="1" id="KW-0472">Membrane</keyword>
<sequence length="202" mass="21715">MASIVVVAHRSEVMGLHCWPSAAAIFSVNTPTNWTVWTVIVLLLLILTQVVSSLMLHAGVFILSSEVLVSPFRVCLAQEHGGEVNCYAGTGAETEVKTTILSAVVILGLYVPVVLVAFALLAVVLSAYSKERAALGFSAVCQAASSLLILTGIIGFLLQHQVYVSWGNMTLWFYVCVCVQAELLLSAALTCVSQRSLKSDWR</sequence>
<protein>
    <submittedName>
        <fullName evidence="2">Uncharacterized protein</fullName>
    </submittedName>
</protein>
<organism evidence="2 3">
    <name type="scientific">Solea senegalensis</name>
    <name type="common">Senegalese sole</name>
    <dbReference type="NCBI Taxonomy" id="28829"/>
    <lineage>
        <taxon>Eukaryota</taxon>
        <taxon>Metazoa</taxon>
        <taxon>Chordata</taxon>
        <taxon>Craniata</taxon>
        <taxon>Vertebrata</taxon>
        <taxon>Euteleostomi</taxon>
        <taxon>Actinopterygii</taxon>
        <taxon>Neopterygii</taxon>
        <taxon>Teleostei</taxon>
        <taxon>Neoteleostei</taxon>
        <taxon>Acanthomorphata</taxon>
        <taxon>Carangaria</taxon>
        <taxon>Pleuronectiformes</taxon>
        <taxon>Pleuronectoidei</taxon>
        <taxon>Soleidae</taxon>
        <taxon>Solea</taxon>
    </lineage>
</organism>
<feature type="transmembrane region" description="Helical" evidence="1">
    <location>
        <begin position="135"/>
        <end position="159"/>
    </location>
</feature>
<evidence type="ECO:0000313" key="2">
    <source>
        <dbReference type="EMBL" id="KAG7523481.1"/>
    </source>
</evidence>
<reference evidence="2 3" key="1">
    <citation type="journal article" date="2021" name="Sci. Rep.">
        <title>Chromosome anchoring in Senegalese sole (Solea senegalensis) reveals sex-associated markers and genome rearrangements in flatfish.</title>
        <authorList>
            <person name="Guerrero-Cozar I."/>
            <person name="Gomez-Garrido J."/>
            <person name="Berbel C."/>
            <person name="Martinez-Blanch J.F."/>
            <person name="Alioto T."/>
            <person name="Claros M.G."/>
            <person name="Gagnaire P.A."/>
            <person name="Manchado M."/>
        </authorList>
    </citation>
    <scope>NUCLEOTIDE SEQUENCE [LARGE SCALE GENOMIC DNA]</scope>
    <source>
        <strain evidence="2">Sse05_10M</strain>
    </source>
</reference>
<accession>A0AAV6T248</accession>
<evidence type="ECO:0000256" key="1">
    <source>
        <dbReference type="SAM" id="Phobius"/>
    </source>
</evidence>
<comment type="caution">
    <text evidence="2">The sequence shown here is derived from an EMBL/GenBank/DDBJ whole genome shotgun (WGS) entry which is preliminary data.</text>
</comment>
<proteinExistence type="predicted"/>
<evidence type="ECO:0000313" key="3">
    <source>
        <dbReference type="Proteomes" id="UP000693946"/>
    </source>
</evidence>
<feature type="transmembrane region" description="Helical" evidence="1">
    <location>
        <begin position="100"/>
        <end position="128"/>
    </location>
</feature>